<dbReference type="Pfam" id="PF02445">
    <property type="entry name" value="NadA"/>
    <property type="match status" value="1"/>
</dbReference>
<dbReference type="RefSeq" id="WP_058370497.1">
    <property type="nucleotide sequence ID" value="NZ_LNTB01000001.1"/>
</dbReference>
<dbReference type="GO" id="GO:0051539">
    <property type="term" value="F:4 iron, 4 sulfur cluster binding"/>
    <property type="evidence" value="ECO:0007669"/>
    <property type="project" value="UniProtKB-KW"/>
</dbReference>
<keyword evidence="12" id="KW-1185">Reference proteome</keyword>
<comment type="pathway">
    <text evidence="2">Cofactor biosynthesis; NAD(+) biosynthesis; quinolinate from iminoaspartate: step 1/1.</text>
</comment>
<evidence type="ECO:0000256" key="10">
    <source>
        <dbReference type="NCBIfam" id="TIGR00550"/>
    </source>
</evidence>
<keyword evidence="5" id="KW-0662">Pyridine nucleotide biosynthesis</keyword>
<comment type="caution">
    <text evidence="11">The sequence shown here is derived from an EMBL/GenBank/DDBJ whole genome shotgun (WGS) entry which is preliminary data.</text>
</comment>
<evidence type="ECO:0000256" key="4">
    <source>
        <dbReference type="ARBA" id="ARBA00022485"/>
    </source>
</evidence>
<evidence type="ECO:0000256" key="5">
    <source>
        <dbReference type="ARBA" id="ARBA00022642"/>
    </source>
</evidence>
<dbReference type="InterPro" id="IPR003473">
    <property type="entry name" value="NadA"/>
</dbReference>
<dbReference type="NCBIfam" id="NF006878">
    <property type="entry name" value="PRK09375.1-2"/>
    <property type="match status" value="1"/>
</dbReference>
<keyword evidence="4" id="KW-0004">4Fe-4S</keyword>
<keyword evidence="7" id="KW-0479">Metal-binding</keyword>
<evidence type="ECO:0000256" key="9">
    <source>
        <dbReference type="ARBA" id="ARBA00023014"/>
    </source>
</evidence>
<evidence type="ECO:0000313" key="11">
    <source>
        <dbReference type="EMBL" id="KSW11819.1"/>
    </source>
</evidence>
<dbReference type="Gene3D" id="3.40.50.10800">
    <property type="entry name" value="NadA-like"/>
    <property type="match status" value="3"/>
</dbReference>
<evidence type="ECO:0000313" key="12">
    <source>
        <dbReference type="Proteomes" id="UP000053352"/>
    </source>
</evidence>
<evidence type="ECO:0000256" key="7">
    <source>
        <dbReference type="ARBA" id="ARBA00022723"/>
    </source>
</evidence>
<proteinExistence type="predicted"/>
<keyword evidence="6" id="KW-0808">Transferase</keyword>
<dbReference type="UniPathway" id="UPA00253">
    <property type="reaction ID" value="UER00327"/>
</dbReference>
<evidence type="ECO:0000256" key="6">
    <source>
        <dbReference type="ARBA" id="ARBA00022679"/>
    </source>
</evidence>
<dbReference type="PANTHER" id="PTHR30573">
    <property type="entry name" value="QUINOLINATE SYNTHETASE A"/>
    <property type="match status" value="1"/>
</dbReference>
<evidence type="ECO:0000256" key="3">
    <source>
        <dbReference type="ARBA" id="ARBA00012669"/>
    </source>
</evidence>
<keyword evidence="9" id="KW-0411">Iron-sulfur</keyword>
<reference evidence="11 12" key="1">
    <citation type="submission" date="2015-11" db="EMBL/GenBank/DDBJ databases">
        <title>Genome sequence of Pyrodictium occultum PL-19, a marine hyperthermophilic archaeon isolated from Volcano, Italy.</title>
        <authorList>
            <person name="Utturkar S."/>
            <person name="Huber H."/>
            <person name="Leptihn S."/>
            <person name="Brown S."/>
            <person name="Stetter K.O."/>
            <person name="Podar M."/>
        </authorList>
    </citation>
    <scope>NUCLEOTIDE SEQUENCE [LARGE SCALE GENOMIC DNA]</scope>
    <source>
        <strain evidence="11 12">PL-19</strain>
    </source>
</reference>
<dbReference type="SUPFAM" id="SSF142754">
    <property type="entry name" value="NadA-like"/>
    <property type="match status" value="1"/>
</dbReference>
<keyword evidence="8" id="KW-0408">Iron</keyword>
<dbReference type="GO" id="GO:0008987">
    <property type="term" value="F:quinolinate synthetase A activity"/>
    <property type="evidence" value="ECO:0007669"/>
    <property type="project" value="UniProtKB-UniRule"/>
</dbReference>
<organism evidence="11 12">
    <name type="scientific">Pyrodictium occultum</name>
    <dbReference type="NCBI Taxonomy" id="2309"/>
    <lineage>
        <taxon>Archaea</taxon>
        <taxon>Thermoproteota</taxon>
        <taxon>Thermoprotei</taxon>
        <taxon>Desulfurococcales</taxon>
        <taxon>Pyrodictiaceae</taxon>
        <taxon>Pyrodictium</taxon>
    </lineage>
</organism>
<dbReference type="PANTHER" id="PTHR30573:SF0">
    <property type="entry name" value="QUINOLINATE SYNTHASE, CHLOROPLASTIC"/>
    <property type="match status" value="1"/>
</dbReference>
<evidence type="ECO:0000256" key="2">
    <source>
        <dbReference type="ARBA" id="ARBA00005065"/>
    </source>
</evidence>
<sequence length="307" mass="34128">MGYLDSLVERIEELKRRRNAVILAHNYQLPEVQDIADYVGDSLELARKAMEASADVIVMAGVRFMAETAAILNPDKAVLHPSPEAGCPLASFLSVDVIKRYREKYPGRPLVVYVNSYAEAKYYADYIVTSASAARLVSRLEEEEVLFAPDRNLASYVAEVAGKRVIPVPVGGHCPVHEYLVNEYYVRRALEEHPGAKLLVHPEAPPAARRLADFVGSTSQMLRAIGELGGDEFLLGTEEGLVHRARRLYPGKRVYPVNPGAVCIDMKKITLQNIAHALENMKPVVRVDESIAGRVREVLERSLELVR</sequence>
<dbReference type="AlphaFoldDB" id="A0A0V8RUT3"/>
<dbReference type="STRING" id="2309.CF15_03180"/>
<dbReference type="GO" id="GO:0046872">
    <property type="term" value="F:metal ion binding"/>
    <property type="evidence" value="ECO:0007669"/>
    <property type="project" value="UniProtKB-KW"/>
</dbReference>
<dbReference type="NCBIfam" id="TIGR00550">
    <property type="entry name" value="nadA"/>
    <property type="match status" value="1"/>
</dbReference>
<dbReference type="GO" id="GO:0034628">
    <property type="term" value="P:'de novo' NAD+ biosynthetic process from L-aspartate"/>
    <property type="evidence" value="ECO:0007669"/>
    <property type="project" value="TreeGrafter"/>
</dbReference>
<accession>A0A0V8RUT3</accession>
<comment type="cofactor">
    <cofactor evidence="1">
        <name>[4Fe-4S] cluster</name>
        <dbReference type="ChEBI" id="CHEBI:49883"/>
    </cofactor>
</comment>
<dbReference type="InterPro" id="IPR036094">
    <property type="entry name" value="NadA_sf"/>
</dbReference>
<dbReference type="OrthoDB" id="5931at2157"/>
<name>A0A0V8RUT3_PYROC</name>
<evidence type="ECO:0000256" key="1">
    <source>
        <dbReference type="ARBA" id="ARBA00001966"/>
    </source>
</evidence>
<dbReference type="Proteomes" id="UP000053352">
    <property type="component" value="Unassembled WGS sequence"/>
</dbReference>
<dbReference type="EC" id="2.5.1.72" evidence="3 10"/>
<protein>
    <recommendedName>
        <fullName evidence="3 10">Quinolinate synthase</fullName>
        <ecNumber evidence="3 10">2.5.1.72</ecNumber>
    </recommendedName>
</protein>
<dbReference type="EMBL" id="LNTB01000001">
    <property type="protein sequence ID" value="KSW11819.1"/>
    <property type="molecule type" value="Genomic_DNA"/>
</dbReference>
<evidence type="ECO:0000256" key="8">
    <source>
        <dbReference type="ARBA" id="ARBA00023004"/>
    </source>
</evidence>
<gene>
    <name evidence="11" type="ORF">CF15_03180</name>
</gene>